<gene>
    <name evidence="2" type="ORF">E0493_20440</name>
</gene>
<feature type="compositionally biased region" description="Gly residues" evidence="1">
    <location>
        <begin position="29"/>
        <end position="41"/>
    </location>
</feature>
<evidence type="ECO:0000256" key="1">
    <source>
        <dbReference type="SAM" id="MobiDB-lite"/>
    </source>
</evidence>
<evidence type="ECO:0000313" key="3">
    <source>
        <dbReference type="Proteomes" id="UP000460715"/>
    </source>
</evidence>
<evidence type="ECO:0000313" key="2">
    <source>
        <dbReference type="EMBL" id="MXP65723.1"/>
    </source>
</evidence>
<proteinExistence type="predicted"/>
<dbReference type="EMBL" id="SNVJ01000026">
    <property type="protein sequence ID" value="MXP65723.1"/>
    <property type="molecule type" value="Genomic_DNA"/>
</dbReference>
<dbReference type="Proteomes" id="UP000460715">
    <property type="component" value="Unassembled WGS sequence"/>
</dbReference>
<dbReference type="RefSeq" id="WP_160939130.1">
    <property type="nucleotide sequence ID" value="NZ_SNVJ01000026.1"/>
</dbReference>
<comment type="caution">
    <text evidence="2">The sequence shown here is derived from an EMBL/GenBank/DDBJ whole genome shotgun (WGS) entry which is preliminary data.</text>
</comment>
<name>A0A845BDR0_9PROT</name>
<protein>
    <submittedName>
        <fullName evidence="2">Uncharacterized protein</fullName>
    </submittedName>
</protein>
<keyword evidence="3" id="KW-1185">Reference proteome</keyword>
<feature type="region of interest" description="Disordered" evidence="1">
    <location>
        <begin position="19"/>
        <end position="70"/>
    </location>
</feature>
<reference evidence="2 3" key="1">
    <citation type="submission" date="2019-03" db="EMBL/GenBank/DDBJ databases">
        <title>Roseomonas sp. a novel Roseomonas species isolated from Sea whip Gorgonian.</title>
        <authorList>
            <person name="Li F."/>
            <person name="Pan X."/>
            <person name="Huang S."/>
            <person name="Li Z."/>
            <person name="Meng B."/>
        </authorList>
    </citation>
    <scope>NUCLEOTIDE SEQUENCE [LARGE SCALE GENOMIC DNA]</scope>
    <source>
        <strain evidence="2 3">M0104</strain>
    </source>
</reference>
<sequence length="88" mass="9086">MMLVPKMSAWAMTWRRSRTAGEAYSRQSGGRGGGKEGGGVQPGRIAAEVEPGHGGQPAARDGVAGRAARKGDGEGVGLLIMRTILIII</sequence>
<dbReference type="AlphaFoldDB" id="A0A845BDR0"/>
<accession>A0A845BDR0</accession>
<organism evidence="2 3">
    <name type="scientific">Teichococcus coralli</name>
    <dbReference type="NCBI Taxonomy" id="2545983"/>
    <lineage>
        <taxon>Bacteria</taxon>
        <taxon>Pseudomonadati</taxon>
        <taxon>Pseudomonadota</taxon>
        <taxon>Alphaproteobacteria</taxon>
        <taxon>Acetobacterales</taxon>
        <taxon>Roseomonadaceae</taxon>
        <taxon>Roseomonas</taxon>
    </lineage>
</organism>